<evidence type="ECO:0008006" key="3">
    <source>
        <dbReference type="Google" id="ProtNLM"/>
    </source>
</evidence>
<name>A0ABR1GUB7_9HYPO</name>
<proteinExistence type="predicted"/>
<organism evidence="1 2">
    <name type="scientific">Neonectria punicea</name>
    <dbReference type="NCBI Taxonomy" id="979145"/>
    <lineage>
        <taxon>Eukaryota</taxon>
        <taxon>Fungi</taxon>
        <taxon>Dikarya</taxon>
        <taxon>Ascomycota</taxon>
        <taxon>Pezizomycotina</taxon>
        <taxon>Sordariomycetes</taxon>
        <taxon>Hypocreomycetidae</taxon>
        <taxon>Hypocreales</taxon>
        <taxon>Nectriaceae</taxon>
        <taxon>Neonectria</taxon>
    </lineage>
</organism>
<gene>
    <name evidence="1" type="ORF">QQX98_008707</name>
</gene>
<dbReference type="Proteomes" id="UP001498476">
    <property type="component" value="Unassembled WGS sequence"/>
</dbReference>
<evidence type="ECO:0000313" key="2">
    <source>
        <dbReference type="Proteomes" id="UP001498476"/>
    </source>
</evidence>
<comment type="caution">
    <text evidence="1">The sequence shown here is derived from an EMBL/GenBank/DDBJ whole genome shotgun (WGS) entry which is preliminary data.</text>
</comment>
<keyword evidence="2" id="KW-1185">Reference proteome</keyword>
<dbReference type="EMBL" id="JAZAVJ010000162">
    <property type="protein sequence ID" value="KAK7409099.1"/>
    <property type="molecule type" value="Genomic_DNA"/>
</dbReference>
<accession>A0ABR1GUB7</accession>
<reference evidence="1 2" key="1">
    <citation type="journal article" date="2025" name="Microbiol. Resour. Announc.">
        <title>Draft genome sequences for Neonectria magnoliae and Neonectria punicea, canker pathogens of Liriodendron tulipifera and Acer saccharum in West Virginia.</title>
        <authorList>
            <person name="Petronek H.M."/>
            <person name="Kasson M.T."/>
            <person name="Metheny A.M."/>
            <person name="Stauder C.M."/>
            <person name="Lovett B."/>
            <person name="Lynch S.C."/>
            <person name="Garnas J.R."/>
            <person name="Kasson L.R."/>
            <person name="Stajich J.E."/>
        </authorList>
    </citation>
    <scope>NUCLEOTIDE SEQUENCE [LARGE SCALE GENOMIC DNA]</scope>
    <source>
        <strain evidence="1 2">NRRL 64653</strain>
    </source>
</reference>
<sequence>MLPPTDTERQQIAEAVFGEGFNSRANGPELKAYFRHYASVICPAASDVVVDVDTSSLKHHSDVLQWVKILHGNSKLSRNEFIAKAVSSKESIPKENEHIARMTVDVAFMINCGLRDYHSDGFKCDDLGIVKWQENASFVDFIKQAFAPQLTPIAEQRQKDIEVIKHKKALKAWKLRRRYGIEIKATNNLLEHLAYDPRTMTLKVFHQMSFLRAHLQQTKDESLDLSFEDSLKR</sequence>
<protein>
    <recommendedName>
        <fullName evidence="3">BTB domain-containing protein</fullName>
    </recommendedName>
</protein>
<evidence type="ECO:0000313" key="1">
    <source>
        <dbReference type="EMBL" id="KAK7409099.1"/>
    </source>
</evidence>